<feature type="non-terminal residue" evidence="2">
    <location>
        <position position="345"/>
    </location>
</feature>
<organism evidence="2 3">
    <name type="scientific">Diploptera punctata</name>
    <name type="common">Pacific beetle cockroach</name>
    <dbReference type="NCBI Taxonomy" id="6984"/>
    <lineage>
        <taxon>Eukaryota</taxon>
        <taxon>Metazoa</taxon>
        <taxon>Ecdysozoa</taxon>
        <taxon>Arthropoda</taxon>
        <taxon>Hexapoda</taxon>
        <taxon>Insecta</taxon>
        <taxon>Pterygota</taxon>
        <taxon>Neoptera</taxon>
        <taxon>Polyneoptera</taxon>
        <taxon>Dictyoptera</taxon>
        <taxon>Blattodea</taxon>
        <taxon>Blaberoidea</taxon>
        <taxon>Blaberidae</taxon>
        <taxon>Diplopterinae</taxon>
        <taxon>Diploptera</taxon>
    </lineage>
</organism>
<keyword evidence="3" id="KW-1185">Reference proteome</keyword>
<name>A0AAD8E7R1_DIPPU</name>
<accession>A0AAD8E7R1</accession>
<dbReference type="EMBL" id="JASPKZ010008351">
    <property type="protein sequence ID" value="KAJ9580273.1"/>
    <property type="molecule type" value="Genomic_DNA"/>
</dbReference>
<feature type="region of interest" description="Disordered" evidence="1">
    <location>
        <begin position="300"/>
        <end position="345"/>
    </location>
</feature>
<dbReference type="AlphaFoldDB" id="A0AAD8E7R1"/>
<sequence>MDNEDDILNLISASKNKIWEDKKRLGLKGCEQEYRSMRRFHNEQRHGMKKKSPCSEVFLSLPDDVREIKKDVFISHLTSEDDFVQRQNFRVDSMVRFGEYSPQNPGLLSPGKTLLGLGEYEEKRRQILERKKREYLEHMAQARQDLRHQQDSSEFLMKHFFNDSSTQTDLKITGYIEGEEGLSPMAVSTQTPGGEVPVLPNTSSSTTSSMSTQTSGGNVKFSVPSPVVTGFMTTPQPLPVYHPLSPRERKMAEFRESYSPSFLQGLALHQGGFEMSSEPDMRRRREAYQEELRKQIEEKRRIEAEEEEKERRKEAAISRRAELQRERMRQEYVREETLRRERQLQ</sequence>
<dbReference type="Proteomes" id="UP001233999">
    <property type="component" value="Unassembled WGS sequence"/>
</dbReference>
<reference evidence="2" key="2">
    <citation type="submission" date="2023-05" db="EMBL/GenBank/DDBJ databases">
        <authorList>
            <person name="Fouks B."/>
        </authorList>
    </citation>
    <scope>NUCLEOTIDE SEQUENCE</scope>
    <source>
        <strain evidence="2">Stay&amp;Tobe</strain>
        <tissue evidence="2">Testes</tissue>
    </source>
</reference>
<evidence type="ECO:0000256" key="1">
    <source>
        <dbReference type="SAM" id="MobiDB-lite"/>
    </source>
</evidence>
<protein>
    <submittedName>
        <fullName evidence="2">Uncharacterized protein</fullName>
    </submittedName>
</protein>
<proteinExistence type="predicted"/>
<reference evidence="2" key="1">
    <citation type="journal article" date="2023" name="IScience">
        <title>Live-bearing cockroach genome reveals convergent evolutionary mechanisms linked to viviparity in insects and beyond.</title>
        <authorList>
            <person name="Fouks B."/>
            <person name="Harrison M.C."/>
            <person name="Mikhailova A.A."/>
            <person name="Marchal E."/>
            <person name="English S."/>
            <person name="Carruthers M."/>
            <person name="Jennings E.C."/>
            <person name="Chiamaka E.L."/>
            <person name="Frigard R.A."/>
            <person name="Pippel M."/>
            <person name="Attardo G.M."/>
            <person name="Benoit J.B."/>
            <person name="Bornberg-Bauer E."/>
            <person name="Tobe S.S."/>
        </authorList>
    </citation>
    <scope>NUCLEOTIDE SEQUENCE</scope>
    <source>
        <strain evidence="2">Stay&amp;Tobe</strain>
    </source>
</reference>
<evidence type="ECO:0000313" key="3">
    <source>
        <dbReference type="Proteomes" id="UP001233999"/>
    </source>
</evidence>
<comment type="caution">
    <text evidence="2">The sequence shown here is derived from an EMBL/GenBank/DDBJ whole genome shotgun (WGS) entry which is preliminary data.</text>
</comment>
<gene>
    <name evidence="2" type="ORF">L9F63_004086</name>
</gene>
<evidence type="ECO:0000313" key="2">
    <source>
        <dbReference type="EMBL" id="KAJ9580273.1"/>
    </source>
</evidence>